<sequence>MSKKEMDEKERMEKADREYAEKLDKLIPGESKRTTVRKGGSRTFDTKGVEILKNKSTAPKTEGGEK</sequence>
<dbReference type="AlphaFoldDB" id="A0A0F9R7X3"/>
<comment type="caution">
    <text evidence="2">The sequence shown here is derived from an EMBL/GenBank/DDBJ whole genome shotgun (WGS) entry which is preliminary data.</text>
</comment>
<name>A0A0F9R7X3_9ZZZZ</name>
<reference evidence="2" key="1">
    <citation type="journal article" date="2015" name="Nature">
        <title>Complex archaea that bridge the gap between prokaryotes and eukaryotes.</title>
        <authorList>
            <person name="Spang A."/>
            <person name="Saw J.H."/>
            <person name="Jorgensen S.L."/>
            <person name="Zaremba-Niedzwiedzka K."/>
            <person name="Martijn J."/>
            <person name="Lind A.E."/>
            <person name="van Eijk R."/>
            <person name="Schleper C."/>
            <person name="Guy L."/>
            <person name="Ettema T.J."/>
        </authorList>
    </citation>
    <scope>NUCLEOTIDE SEQUENCE</scope>
</reference>
<feature type="region of interest" description="Disordered" evidence="1">
    <location>
        <begin position="26"/>
        <end position="66"/>
    </location>
</feature>
<organism evidence="2">
    <name type="scientific">marine sediment metagenome</name>
    <dbReference type="NCBI Taxonomy" id="412755"/>
    <lineage>
        <taxon>unclassified sequences</taxon>
        <taxon>metagenomes</taxon>
        <taxon>ecological metagenomes</taxon>
    </lineage>
</organism>
<evidence type="ECO:0000256" key="1">
    <source>
        <dbReference type="SAM" id="MobiDB-lite"/>
    </source>
</evidence>
<protein>
    <submittedName>
        <fullName evidence="2">Uncharacterized protein</fullName>
    </submittedName>
</protein>
<gene>
    <name evidence="2" type="ORF">LCGC14_0628090</name>
</gene>
<dbReference type="EMBL" id="LAZR01001090">
    <property type="protein sequence ID" value="KKN50889.1"/>
    <property type="molecule type" value="Genomic_DNA"/>
</dbReference>
<feature type="compositionally biased region" description="Basic and acidic residues" evidence="1">
    <location>
        <begin position="44"/>
        <end position="53"/>
    </location>
</feature>
<proteinExistence type="predicted"/>
<evidence type="ECO:0000313" key="2">
    <source>
        <dbReference type="EMBL" id="KKN50889.1"/>
    </source>
</evidence>
<accession>A0A0F9R7X3</accession>